<feature type="domain" description="DUF5105" evidence="1">
    <location>
        <begin position="55"/>
        <end position="201"/>
    </location>
</feature>
<protein>
    <recommendedName>
        <fullName evidence="1">DUF5105 domain-containing protein</fullName>
    </recommendedName>
</protein>
<dbReference type="Proteomes" id="UP000010119">
    <property type="component" value="Unassembled WGS sequence"/>
</dbReference>
<dbReference type="Pfam" id="PF17118">
    <property type="entry name" value="DUF5105"/>
    <property type="match status" value="1"/>
</dbReference>
<reference evidence="2" key="1">
    <citation type="submission" date="2010-06" db="EMBL/GenBank/DDBJ databases">
        <authorList>
            <person name="Muzny D."/>
            <person name="Qin X."/>
            <person name="Buhay C."/>
            <person name="Dugan-Rocha S."/>
            <person name="Ding Y."/>
            <person name="Chen G."/>
            <person name="Hawes A."/>
            <person name="Holder M."/>
            <person name="Jhangiani S."/>
            <person name="Johnson A."/>
            <person name="Khan Z."/>
            <person name="Li Z."/>
            <person name="Liu W."/>
            <person name="Liu X."/>
            <person name="Perez L."/>
            <person name="Shen H."/>
            <person name="Wang Q."/>
            <person name="Watt J."/>
            <person name="Xi L."/>
            <person name="Xin Y."/>
            <person name="Zhou J."/>
            <person name="Deng J."/>
            <person name="Jiang H."/>
            <person name="Liu Y."/>
            <person name="Qu J."/>
            <person name="Song X.-Z."/>
            <person name="Zhang L."/>
            <person name="Villasana D."/>
            <person name="Johnson A."/>
            <person name="Liu J."/>
            <person name="Liyanage D."/>
            <person name="Lorensuhewa L."/>
            <person name="Robinson T."/>
            <person name="Song A."/>
            <person name="Song B.-B."/>
            <person name="Dinh H."/>
            <person name="Thornton R."/>
            <person name="Coyle M."/>
            <person name="Francisco L."/>
            <person name="Jackson L."/>
            <person name="Javaid M."/>
            <person name="Korchina V."/>
            <person name="Kovar C."/>
            <person name="Mata R."/>
            <person name="Mathew T."/>
            <person name="Ngo R."/>
            <person name="Nguyen L."/>
            <person name="Nguyen N."/>
            <person name="Okwuonu G."/>
            <person name="Ongeri F."/>
            <person name="Pham C."/>
            <person name="Simmons D."/>
            <person name="Wilczek-Boney K."/>
            <person name="Hale W."/>
            <person name="Jakkamsetti A."/>
            <person name="Pham P."/>
            <person name="Ruth R."/>
            <person name="San Lucas F."/>
            <person name="Warren J."/>
            <person name="Zhang J."/>
            <person name="Zhao Z."/>
            <person name="Zhou C."/>
            <person name="Zhu D."/>
            <person name="Lee S."/>
            <person name="Bess C."/>
            <person name="Blankenburg K."/>
            <person name="Forbes L."/>
            <person name="Fu Q."/>
            <person name="Gubbala S."/>
            <person name="Hirani K."/>
            <person name="Jayaseelan J.C."/>
            <person name="Lara F."/>
            <person name="Munidasa M."/>
            <person name="Palculict T."/>
            <person name="Patil S."/>
            <person name="Pu L.-L."/>
            <person name="Saada N."/>
            <person name="Tang L."/>
            <person name="Weissenberger G."/>
            <person name="Zhu Y."/>
            <person name="Hemphill L."/>
            <person name="Shang Y."/>
            <person name="Youmans B."/>
            <person name="Ayvaz T."/>
            <person name="Ross M."/>
            <person name="Santibanez J."/>
            <person name="Aqrawi P."/>
            <person name="Gross S."/>
            <person name="Joshi V."/>
            <person name="Fowler G."/>
            <person name="Nazareth L."/>
            <person name="Reid J."/>
            <person name="Worley K."/>
            <person name="Petrosino J."/>
            <person name="Highlander S."/>
            <person name="Gibbs R."/>
        </authorList>
    </citation>
    <scope>NUCLEOTIDE SEQUENCE [LARGE SCALE GENOMIC DNA]</scope>
    <source>
        <strain evidence="2">DSM 20601</strain>
    </source>
</reference>
<accession>D7UXS3</accession>
<gene>
    <name evidence="2" type="ORF">HMPREF0556_11034</name>
</gene>
<name>D7UXS3_LISGR</name>
<evidence type="ECO:0000313" key="3">
    <source>
        <dbReference type="Proteomes" id="UP000010119"/>
    </source>
</evidence>
<evidence type="ECO:0000313" key="2">
    <source>
        <dbReference type="EMBL" id="EFI84481.1"/>
    </source>
</evidence>
<keyword evidence="3" id="KW-1185">Reference proteome</keyword>
<dbReference type="HOGENOM" id="CLU_1330595_0_0_9"/>
<dbReference type="AlphaFoldDB" id="D7UXS3"/>
<dbReference type="InterPro" id="IPR031343">
    <property type="entry name" value="DUF5105"/>
</dbReference>
<dbReference type="EMBL" id="ACCR02000003">
    <property type="protein sequence ID" value="EFI84481.1"/>
    <property type="molecule type" value="Genomic_DNA"/>
</dbReference>
<sequence>MDNDYLTAKKITADTSLTGNIVFKIEKQGVYTLNYAPNIKKAKPISLKIDTRNYEDKSKEAEKALKAYVNEVYLGKSDLYADKYVENSLTADKKEFDTETKEKIQRNFTFSNPIADKDLTALLKELKKGNASRGHVAYTLESFSGEDAYIGVKVRTISLTDLNSQMSDLSNKLQKETNYKASYKETQSAVIGIVIKEFPEILTKCL</sequence>
<dbReference type="STRING" id="525367.HMPREF0556_11034"/>
<comment type="caution">
    <text evidence="2">The sequence shown here is derived from an EMBL/GenBank/DDBJ whole genome shotgun (WGS) entry which is preliminary data.</text>
</comment>
<organism evidence="2 3">
    <name type="scientific">Listeria grayi DSM 20601</name>
    <dbReference type="NCBI Taxonomy" id="525367"/>
    <lineage>
        <taxon>Bacteria</taxon>
        <taxon>Bacillati</taxon>
        <taxon>Bacillota</taxon>
        <taxon>Bacilli</taxon>
        <taxon>Bacillales</taxon>
        <taxon>Listeriaceae</taxon>
        <taxon>Listeria</taxon>
    </lineage>
</organism>
<proteinExistence type="predicted"/>
<evidence type="ECO:0000259" key="1">
    <source>
        <dbReference type="Pfam" id="PF17118"/>
    </source>
</evidence>